<dbReference type="EMBL" id="JBHSWH010000001">
    <property type="protein sequence ID" value="MFC6704609.1"/>
    <property type="molecule type" value="Genomic_DNA"/>
</dbReference>
<dbReference type="NCBIfam" id="NF038012">
    <property type="entry name" value="DMT_1"/>
    <property type="match status" value="1"/>
</dbReference>
<reference evidence="4" key="1">
    <citation type="journal article" date="2019" name="Int. J. Syst. Evol. Microbiol.">
        <title>The Global Catalogue of Microorganisms (GCM) 10K type strain sequencing project: providing services to taxonomists for standard genome sequencing and annotation.</title>
        <authorList>
            <consortium name="The Broad Institute Genomics Platform"/>
            <consortium name="The Broad Institute Genome Sequencing Center for Infectious Disease"/>
            <person name="Wu L."/>
            <person name="Ma J."/>
        </authorList>
    </citation>
    <scope>NUCLEOTIDE SEQUENCE [LARGE SCALE GENOMIC DNA]</scope>
    <source>
        <strain evidence="4">CCUG 58127</strain>
    </source>
</reference>
<feature type="transmembrane region" description="Helical" evidence="1">
    <location>
        <begin position="200"/>
        <end position="219"/>
    </location>
</feature>
<dbReference type="PANTHER" id="PTHR40761:SF1">
    <property type="entry name" value="CONSERVED INTEGRAL MEMBRANE ALANINE VALINE AND LEUCINE RICH PROTEIN-RELATED"/>
    <property type="match status" value="1"/>
</dbReference>
<feature type="transmembrane region" description="Helical" evidence="1">
    <location>
        <begin position="70"/>
        <end position="92"/>
    </location>
</feature>
<organism evidence="3 4">
    <name type="scientific">Flexivirga alba</name>
    <dbReference type="NCBI Taxonomy" id="702742"/>
    <lineage>
        <taxon>Bacteria</taxon>
        <taxon>Bacillati</taxon>
        <taxon>Actinomycetota</taxon>
        <taxon>Actinomycetes</taxon>
        <taxon>Micrococcales</taxon>
        <taxon>Dermacoccaceae</taxon>
        <taxon>Flexivirga</taxon>
    </lineage>
</organism>
<keyword evidence="2" id="KW-0732">Signal</keyword>
<dbReference type="PANTHER" id="PTHR40761">
    <property type="entry name" value="CONSERVED INTEGRAL MEMBRANE ALANINE VALINE AND LEUCINE RICH PROTEIN-RELATED"/>
    <property type="match status" value="1"/>
</dbReference>
<name>A0ABW2ADE5_9MICO</name>
<feature type="transmembrane region" description="Helical" evidence="1">
    <location>
        <begin position="104"/>
        <end position="124"/>
    </location>
</feature>
<evidence type="ECO:0000313" key="4">
    <source>
        <dbReference type="Proteomes" id="UP001596298"/>
    </source>
</evidence>
<feature type="chain" id="PRO_5046007353" evidence="2">
    <location>
        <begin position="27"/>
        <end position="302"/>
    </location>
</feature>
<gene>
    <name evidence="3" type="ORF">ACFQDH_04820</name>
</gene>
<sequence>MTGLAVTCALLSALTVAFSTSVQHHAAELAPSSVTGIRGLLGHLARRPSWLIGQALGTVALVMHGLALHFGPLALVQPLVISGVILAVPVRAAISRMLPGGREIAAVLLAAGGLATLLVVSAPSEGKYSVLGPVALLVVLGCLAVAGAAIAYARRILDPTGRAFLLGGGAGILFALVAVQLKMCLAEFADGGATGVLANWPVYVLVVAGIGGVVCNQFAYRSARLSSSMPVLNVVDCLLALIFGYFVFHEVPRHSPGVIALEGLALVAMLAGLWILARDAAIDLRGGPGPKRPVAPQRQAHQ</sequence>
<dbReference type="RefSeq" id="WP_382398998.1">
    <property type="nucleotide sequence ID" value="NZ_JBHSWH010000001.1"/>
</dbReference>
<evidence type="ECO:0000313" key="3">
    <source>
        <dbReference type="EMBL" id="MFC6704609.1"/>
    </source>
</evidence>
<keyword evidence="1" id="KW-1133">Transmembrane helix</keyword>
<feature type="transmembrane region" description="Helical" evidence="1">
    <location>
        <begin position="254"/>
        <end position="276"/>
    </location>
</feature>
<evidence type="ECO:0000256" key="2">
    <source>
        <dbReference type="SAM" id="SignalP"/>
    </source>
</evidence>
<feature type="transmembrane region" description="Helical" evidence="1">
    <location>
        <begin position="231"/>
        <end position="248"/>
    </location>
</feature>
<keyword evidence="4" id="KW-1185">Reference proteome</keyword>
<feature type="transmembrane region" description="Helical" evidence="1">
    <location>
        <begin position="130"/>
        <end position="151"/>
    </location>
</feature>
<feature type="transmembrane region" description="Helical" evidence="1">
    <location>
        <begin position="163"/>
        <end position="180"/>
    </location>
</feature>
<accession>A0ABW2ADE5</accession>
<proteinExistence type="predicted"/>
<protein>
    <submittedName>
        <fullName evidence="3">DMT family transporter</fullName>
    </submittedName>
</protein>
<comment type="caution">
    <text evidence="3">The sequence shown here is derived from an EMBL/GenBank/DDBJ whole genome shotgun (WGS) entry which is preliminary data.</text>
</comment>
<evidence type="ECO:0000256" key="1">
    <source>
        <dbReference type="SAM" id="Phobius"/>
    </source>
</evidence>
<keyword evidence="1" id="KW-0812">Transmembrane</keyword>
<dbReference type="Proteomes" id="UP001596298">
    <property type="component" value="Unassembled WGS sequence"/>
</dbReference>
<keyword evidence="1" id="KW-0472">Membrane</keyword>
<feature type="signal peptide" evidence="2">
    <location>
        <begin position="1"/>
        <end position="26"/>
    </location>
</feature>